<proteinExistence type="predicted"/>
<gene>
    <name evidence="2" type="ORF">HHA03_10230</name>
    <name evidence="3" type="ORF">SAMN05421839_11173</name>
</gene>
<evidence type="ECO:0000256" key="1">
    <source>
        <dbReference type="SAM" id="Phobius"/>
    </source>
</evidence>
<protein>
    <submittedName>
        <fullName evidence="3">Uncharacterized protein</fullName>
    </submittedName>
</protein>
<organism evidence="3 4">
    <name type="scientific">Halolactibacillus halophilus</name>
    <dbReference type="NCBI Taxonomy" id="306540"/>
    <lineage>
        <taxon>Bacteria</taxon>
        <taxon>Bacillati</taxon>
        <taxon>Bacillota</taxon>
        <taxon>Bacilli</taxon>
        <taxon>Bacillales</taxon>
        <taxon>Bacillaceae</taxon>
        <taxon>Halolactibacillus</taxon>
    </lineage>
</organism>
<keyword evidence="1" id="KW-0812">Transmembrane</keyword>
<dbReference type="EMBL" id="FOXC01000011">
    <property type="protein sequence ID" value="SFP26403.1"/>
    <property type="molecule type" value="Genomic_DNA"/>
</dbReference>
<reference evidence="2 5" key="2">
    <citation type="submission" date="2019-07" db="EMBL/GenBank/DDBJ databases">
        <title>Whole genome shotgun sequence of Halolactibacillus halophilus NBRC 100868.</title>
        <authorList>
            <person name="Hosoyama A."/>
            <person name="Uohara A."/>
            <person name="Ohji S."/>
            <person name="Ichikawa N."/>
        </authorList>
    </citation>
    <scope>NUCLEOTIDE SEQUENCE [LARGE SCALE GENOMIC DNA]</scope>
    <source>
        <strain evidence="2 5">NBRC 100868</strain>
    </source>
</reference>
<sequence>MITNKKYTKPILLIIGLVLLNIYTFVNSEEEMQITLLILIVSVLIGLYKGINATEFREIFNLLKTENIFKGPMRKFELLASLLLCTSANIASNKFINMMSISNILFEIVVLFVFTFGMYRLLFLNLFKD</sequence>
<dbReference type="STRING" id="306540.SAMN05421839_11173"/>
<dbReference type="Proteomes" id="UP000242243">
    <property type="component" value="Unassembled WGS sequence"/>
</dbReference>
<feature type="transmembrane region" description="Helical" evidence="1">
    <location>
        <begin position="104"/>
        <end position="127"/>
    </location>
</feature>
<evidence type="ECO:0000313" key="5">
    <source>
        <dbReference type="Proteomes" id="UP000321547"/>
    </source>
</evidence>
<name>A0A1I5NXA4_9BACI</name>
<accession>A0A1I5NXA4</accession>
<evidence type="ECO:0000313" key="4">
    <source>
        <dbReference type="Proteomes" id="UP000242243"/>
    </source>
</evidence>
<feature type="transmembrane region" description="Helical" evidence="1">
    <location>
        <begin position="7"/>
        <end position="26"/>
    </location>
</feature>
<evidence type="ECO:0000313" key="3">
    <source>
        <dbReference type="EMBL" id="SFP26403.1"/>
    </source>
</evidence>
<evidence type="ECO:0000313" key="2">
    <source>
        <dbReference type="EMBL" id="GEM01491.1"/>
    </source>
</evidence>
<keyword evidence="1" id="KW-0472">Membrane</keyword>
<feature type="transmembrane region" description="Helical" evidence="1">
    <location>
        <begin position="32"/>
        <end position="51"/>
    </location>
</feature>
<dbReference type="Proteomes" id="UP000321547">
    <property type="component" value="Unassembled WGS sequence"/>
</dbReference>
<dbReference type="RefSeq" id="WP_089831344.1">
    <property type="nucleotide sequence ID" value="NZ_BJWI01000010.1"/>
</dbReference>
<dbReference type="AlphaFoldDB" id="A0A1I5NXA4"/>
<reference evidence="3 4" key="1">
    <citation type="submission" date="2016-10" db="EMBL/GenBank/DDBJ databases">
        <authorList>
            <person name="de Groot N.N."/>
        </authorList>
    </citation>
    <scope>NUCLEOTIDE SEQUENCE [LARGE SCALE GENOMIC DNA]</scope>
    <source>
        <strain evidence="3 4">DSM 17073</strain>
    </source>
</reference>
<dbReference type="EMBL" id="BJWI01000010">
    <property type="protein sequence ID" value="GEM01491.1"/>
    <property type="molecule type" value="Genomic_DNA"/>
</dbReference>
<keyword evidence="5" id="KW-1185">Reference proteome</keyword>
<keyword evidence="1" id="KW-1133">Transmembrane helix</keyword>